<keyword evidence="6" id="KW-0521">NADP</keyword>
<evidence type="ECO:0000256" key="3">
    <source>
        <dbReference type="ARBA" id="ARBA00012929"/>
    </source>
</evidence>
<organism evidence="8 9">
    <name type="scientific">Bacteroides thetaiotaomicron</name>
    <dbReference type="NCBI Taxonomy" id="818"/>
    <lineage>
        <taxon>Bacteria</taxon>
        <taxon>Pseudomonadati</taxon>
        <taxon>Bacteroidota</taxon>
        <taxon>Bacteroidia</taxon>
        <taxon>Bacteroidales</taxon>
        <taxon>Bacteroidaceae</taxon>
        <taxon>Bacteroides</taxon>
    </lineage>
</organism>
<dbReference type="InterPro" id="IPR005913">
    <property type="entry name" value="dTDP_dehydrorham_reduct"/>
</dbReference>
<gene>
    <name evidence="8" type="primary">rfbD</name>
    <name evidence="8" type="ORF">GAN59_23615</name>
</gene>
<protein>
    <recommendedName>
        <fullName evidence="4 6">dTDP-4-dehydrorhamnose reductase</fullName>
        <ecNumber evidence="3 6">1.1.1.133</ecNumber>
    </recommendedName>
</protein>
<dbReference type="PANTHER" id="PTHR10491">
    <property type="entry name" value="DTDP-4-DEHYDRORHAMNOSE REDUCTASE"/>
    <property type="match status" value="1"/>
</dbReference>
<evidence type="ECO:0000259" key="7">
    <source>
        <dbReference type="Pfam" id="PF04321"/>
    </source>
</evidence>
<sequence length="314" mass="35214">MALLKSMSGLWSTNNYSSDIINMNILVTGANGQLGQAIRAQSHRLQNHNIVFTDVISDDMLETILLDITSEDAIRSVCKSAQINVIINCAAYTDVEKAETDFEMANLINCDAVRNLATVAKECDITLIHISTDYVYDSRKAAPYVETDEKYPVNVYASTKYAGEVAIHEVGCKFILFRTAWMFSSFGSNFMKTMLRLTAEKETLNVVYDQVGTPTYAPELVSIIFKVIDEDKLDMTGEYNFTNEGSVSWYDFAVAINYLSGHNCKINPCSSEEYGSKVIRPNYSVLDKSKVKKTFGITIPHWLISLEQCINNKQ</sequence>
<reference evidence="8 9" key="1">
    <citation type="journal article" date="2019" name="Nat. Med.">
        <title>A library of human gut bacterial isolates paired with longitudinal multiomics data enables mechanistic microbiome research.</title>
        <authorList>
            <person name="Poyet M."/>
            <person name="Groussin M."/>
            <person name="Gibbons S.M."/>
            <person name="Avila-Pacheco J."/>
            <person name="Jiang X."/>
            <person name="Kearney S.M."/>
            <person name="Perrotta A.R."/>
            <person name="Berdy B."/>
            <person name="Zhao S."/>
            <person name="Lieberman T.D."/>
            <person name="Swanson P.K."/>
            <person name="Smith M."/>
            <person name="Roesemann S."/>
            <person name="Alexander J.E."/>
            <person name="Rich S.A."/>
            <person name="Livny J."/>
            <person name="Vlamakis H."/>
            <person name="Clish C."/>
            <person name="Bullock K."/>
            <person name="Deik A."/>
            <person name="Scott J."/>
            <person name="Pierce K.A."/>
            <person name="Xavier R.J."/>
            <person name="Alm E.J."/>
        </authorList>
    </citation>
    <scope>NUCLEOTIDE SEQUENCE [LARGE SCALE GENOMIC DNA]</scope>
    <source>
        <strain evidence="8 9">BIOML-A156</strain>
    </source>
</reference>
<dbReference type="Pfam" id="PF04321">
    <property type="entry name" value="RmlD_sub_bind"/>
    <property type="match status" value="1"/>
</dbReference>
<comment type="catalytic activity">
    <reaction evidence="5">
        <text>dTDP-beta-L-rhamnose + NADP(+) = dTDP-4-dehydro-beta-L-rhamnose + NADPH + H(+)</text>
        <dbReference type="Rhea" id="RHEA:21796"/>
        <dbReference type="ChEBI" id="CHEBI:15378"/>
        <dbReference type="ChEBI" id="CHEBI:57510"/>
        <dbReference type="ChEBI" id="CHEBI:57783"/>
        <dbReference type="ChEBI" id="CHEBI:58349"/>
        <dbReference type="ChEBI" id="CHEBI:62830"/>
        <dbReference type="EC" id="1.1.1.133"/>
    </reaction>
</comment>
<evidence type="ECO:0000256" key="2">
    <source>
        <dbReference type="ARBA" id="ARBA00010944"/>
    </source>
</evidence>
<dbReference type="Gene3D" id="3.90.25.10">
    <property type="entry name" value="UDP-galactose 4-epimerase, domain 1"/>
    <property type="match status" value="1"/>
</dbReference>
<dbReference type="Proteomes" id="UP000488521">
    <property type="component" value="Unassembled WGS sequence"/>
</dbReference>
<dbReference type="EMBL" id="WCRS01000032">
    <property type="protein sequence ID" value="KAB4468603.1"/>
    <property type="molecule type" value="Genomic_DNA"/>
</dbReference>
<keyword evidence="6 8" id="KW-0560">Oxidoreductase</keyword>
<comment type="caution">
    <text evidence="8">The sequence shown here is derived from an EMBL/GenBank/DDBJ whole genome shotgun (WGS) entry which is preliminary data.</text>
</comment>
<dbReference type="CDD" id="cd05254">
    <property type="entry name" value="dTDP_HR_like_SDR_e"/>
    <property type="match status" value="1"/>
</dbReference>
<dbReference type="InterPro" id="IPR029903">
    <property type="entry name" value="RmlD-like-bd"/>
</dbReference>
<dbReference type="GO" id="GO:0005829">
    <property type="term" value="C:cytosol"/>
    <property type="evidence" value="ECO:0007669"/>
    <property type="project" value="TreeGrafter"/>
</dbReference>
<comment type="pathway">
    <text evidence="1 6">Carbohydrate biosynthesis; dTDP-L-rhamnose biosynthesis.</text>
</comment>
<dbReference type="InterPro" id="IPR036291">
    <property type="entry name" value="NAD(P)-bd_dom_sf"/>
</dbReference>
<evidence type="ECO:0000256" key="5">
    <source>
        <dbReference type="ARBA" id="ARBA00048200"/>
    </source>
</evidence>
<feature type="domain" description="RmlD-like substrate binding" evidence="7">
    <location>
        <begin position="23"/>
        <end position="312"/>
    </location>
</feature>
<dbReference type="NCBIfam" id="TIGR01214">
    <property type="entry name" value="rmlD"/>
    <property type="match status" value="1"/>
</dbReference>
<dbReference type="GO" id="GO:0008831">
    <property type="term" value="F:dTDP-4-dehydrorhamnose reductase activity"/>
    <property type="evidence" value="ECO:0007669"/>
    <property type="project" value="UniProtKB-EC"/>
</dbReference>
<evidence type="ECO:0000313" key="8">
    <source>
        <dbReference type="EMBL" id="KAB4468603.1"/>
    </source>
</evidence>
<dbReference type="AlphaFoldDB" id="A0A6I0S3E4"/>
<evidence type="ECO:0000256" key="4">
    <source>
        <dbReference type="ARBA" id="ARBA00017099"/>
    </source>
</evidence>
<comment type="similarity">
    <text evidence="2 6">Belongs to the dTDP-4-dehydrorhamnose reductase family.</text>
</comment>
<accession>A0A6I0S3E4</accession>
<proteinExistence type="inferred from homology"/>
<evidence type="ECO:0000256" key="6">
    <source>
        <dbReference type="RuleBase" id="RU364082"/>
    </source>
</evidence>
<dbReference type="GO" id="GO:0019305">
    <property type="term" value="P:dTDP-rhamnose biosynthetic process"/>
    <property type="evidence" value="ECO:0007669"/>
    <property type="project" value="UniProtKB-UniPathway"/>
</dbReference>
<dbReference type="Gene3D" id="3.40.50.720">
    <property type="entry name" value="NAD(P)-binding Rossmann-like Domain"/>
    <property type="match status" value="1"/>
</dbReference>
<dbReference type="PANTHER" id="PTHR10491:SF4">
    <property type="entry name" value="METHIONINE ADENOSYLTRANSFERASE 2 SUBUNIT BETA"/>
    <property type="match status" value="1"/>
</dbReference>
<evidence type="ECO:0000256" key="1">
    <source>
        <dbReference type="ARBA" id="ARBA00004781"/>
    </source>
</evidence>
<dbReference type="UniPathway" id="UPA00124"/>
<comment type="function">
    <text evidence="6">Catalyzes the reduction of dTDP-6-deoxy-L-lyxo-4-hexulose to yield dTDP-L-rhamnose.</text>
</comment>
<dbReference type="SUPFAM" id="SSF51735">
    <property type="entry name" value="NAD(P)-binding Rossmann-fold domains"/>
    <property type="match status" value="1"/>
</dbReference>
<evidence type="ECO:0000313" key="9">
    <source>
        <dbReference type="Proteomes" id="UP000488521"/>
    </source>
</evidence>
<name>A0A6I0S3E4_BACT4</name>
<dbReference type="EC" id="1.1.1.133" evidence="3 6"/>